<accession>A0A6S6SUU7</accession>
<proteinExistence type="predicted"/>
<name>A0A6S6SUU7_9GAMM</name>
<dbReference type="EMBL" id="CACVAV010000109">
    <property type="protein sequence ID" value="CAA6806778.1"/>
    <property type="molecule type" value="Genomic_DNA"/>
</dbReference>
<organism evidence="1">
    <name type="scientific">uncultured Thiotrichaceae bacterium</name>
    <dbReference type="NCBI Taxonomy" id="298394"/>
    <lineage>
        <taxon>Bacteria</taxon>
        <taxon>Pseudomonadati</taxon>
        <taxon>Pseudomonadota</taxon>
        <taxon>Gammaproteobacteria</taxon>
        <taxon>Thiotrichales</taxon>
        <taxon>Thiotrichaceae</taxon>
        <taxon>environmental samples</taxon>
    </lineage>
</organism>
<protein>
    <submittedName>
        <fullName evidence="1">Uncharacterized protein</fullName>
    </submittedName>
</protein>
<reference evidence="1" key="1">
    <citation type="submission" date="2020-01" db="EMBL/GenBank/DDBJ databases">
        <authorList>
            <person name="Meier V. D."/>
            <person name="Meier V D."/>
        </authorList>
    </citation>
    <scope>NUCLEOTIDE SEQUENCE</scope>
    <source>
        <strain evidence="1">HLG_WM_MAG_08</strain>
    </source>
</reference>
<gene>
    <name evidence="1" type="ORF">HELGO_WM80751</name>
</gene>
<evidence type="ECO:0000313" key="1">
    <source>
        <dbReference type="EMBL" id="CAA6806778.1"/>
    </source>
</evidence>
<dbReference type="AlphaFoldDB" id="A0A6S6SUU7"/>
<sequence>MTDTVLTESDTLDQPDLSKEMLHSFKTSFLEDWSEIRDYAEQEAHRLSILLAEIHQLIAQGETTEERAKIMLSIQSDVDSSHFTAIQGLGKAAIDTATKEAFTHVRQRVNAAIGFDLL</sequence>